<sequence>MGKGRIIAAHGEGRYTIEIVEDRARAHISRALAVQHVADLDSRISAIDADLAAAEQDVIAVAAAQDAAIVQYRQDMLEHGTSSVDLAAHALAVQEAISQRSVLRRQIQLLKTERLTRQARIQRIDALPPLRQTEAWCADYTEDLTGEVATAEIPGEVGNVLIKPGFHDSAAWSATADGAMQPALSSMPASVFYNLAMMPGWQKWRPTFRIATITNIDNDLCDISLDPATSSQQGLSVNAQSQYAGVPIFYMDCNGDAFEDGDRVLVAFSGNTEQPMVVGFEREPRECATFWLSYTRNGVSIIGGSRNRRVIAGPIVVTENIDSCFYKDSFVGYEVESYYWSDNKLEDNIFHYLPMREAVEETASYTESFSNGMTLTGESSFAVSAYSHTGSASGTVYHRFPG</sequence>
<protein>
    <submittedName>
        <fullName evidence="1">Uncharacterized protein</fullName>
    </submittedName>
</protein>
<proteinExistence type="predicted"/>
<organism evidence="1 2">
    <name type="scientific">Billgrantia bachuensis</name>
    <dbReference type="NCBI Taxonomy" id="2717286"/>
    <lineage>
        <taxon>Bacteria</taxon>
        <taxon>Pseudomonadati</taxon>
        <taxon>Pseudomonadota</taxon>
        <taxon>Gammaproteobacteria</taxon>
        <taxon>Oceanospirillales</taxon>
        <taxon>Halomonadaceae</taxon>
        <taxon>Billgrantia</taxon>
    </lineage>
</organism>
<accession>A0ABX0PV05</accession>
<gene>
    <name evidence="1" type="ORF">HBJ55_07540</name>
</gene>
<dbReference type="RefSeq" id="WP_167112655.1">
    <property type="nucleotide sequence ID" value="NZ_JAAQTO010000017.1"/>
</dbReference>
<evidence type="ECO:0000313" key="2">
    <source>
        <dbReference type="Proteomes" id="UP001318321"/>
    </source>
</evidence>
<name>A0ABX0PV05_9GAMM</name>
<evidence type="ECO:0000313" key="1">
    <source>
        <dbReference type="EMBL" id="NIC05274.1"/>
    </source>
</evidence>
<reference evidence="1 2" key="1">
    <citation type="submission" date="2020-03" db="EMBL/GenBank/DDBJ databases">
        <title>Identification of Halomonas strains.</title>
        <authorList>
            <person name="Xiao Z."/>
            <person name="Dong F."/>
            <person name="Wang Z."/>
            <person name="Zhao J.-Y."/>
        </authorList>
    </citation>
    <scope>NUCLEOTIDE SEQUENCE [LARGE SCALE GENOMIC DNA]</scope>
    <source>
        <strain evidence="1 2">DX6</strain>
    </source>
</reference>
<dbReference type="EMBL" id="JAAQTO010000017">
    <property type="protein sequence ID" value="NIC05274.1"/>
    <property type="molecule type" value="Genomic_DNA"/>
</dbReference>
<dbReference type="Proteomes" id="UP001318321">
    <property type="component" value="Unassembled WGS sequence"/>
</dbReference>
<keyword evidence="2" id="KW-1185">Reference proteome</keyword>
<comment type="caution">
    <text evidence="1">The sequence shown here is derived from an EMBL/GenBank/DDBJ whole genome shotgun (WGS) entry which is preliminary data.</text>
</comment>
<feature type="non-terminal residue" evidence="1">
    <location>
        <position position="402"/>
    </location>
</feature>